<dbReference type="Pfam" id="PF05488">
    <property type="entry name" value="PAAR_motif"/>
    <property type="match status" value="1"/>
</dbReference>
<protein>
    <recommendedName>
        <fullName evidence="3">PAAR domain-containing protein</fullName>
    </recommendedName>
</protein>
<dbReference type="RefSeq" id="WP_004818761.1">
    <property type="nucleotide sequence ID" value="NZ_KB849456.1"/>
</dbReference>
<proteinExistence type="predicted"/>
<comment type="caution">
    <text evidence="1">The sequence shown here is derived from an EMBL/GenBank/DDBJ whole genome shotgun (WGS) entry which is preliminary data.</text>
</comment>
<dbReference type="Gene3D" id="2.60.200.60">
    <property type="match status" value="1"/>
</dbReference>
<accession>N8X0Z3</accession>
<evidence type="ECO:0000313" key="2">
    <source>
        <dbReference type="Proteomes" id="UP000013148"/>
    </source>
</evidence>
<sequence length="168" mass="18472">MAKGFAIDHSMTDHGGIIRATQMSASQMGSLFLVAGDGHFCPKCKCWSKIIKSHDHIIFDGKAVAYVGDQLTCGAKILPKQDHVVGDSGSRSGVLDNLSNIVTKLKFDERIQLIDKDDDSILAFIPYYLKNSKTGIVVAKGTTDHNGYTERFFTEKAEDIDIYIGEIE</sequence>
<dbReference type="InterPro" id="IPR008727">
    <property type="entry name" value="PAAR_motif"/>
</dbReference>
<name>N8X0Z3_ACIGI</name>
<evidence type="ECO:0000313" key="1">
    <source>
        <dbReference type="EMBL" id="ENV18037.1"/>
    </source>
</evidence>
<dbReference type="EMBL" id="APPJ01000009">
    <property type="protein sequence ID" value="ENV18037.1"/>
    <property type="molecule type" value="Genomic_DNA"/>
</dbReference>
<evidence type="ECO:0008006" key="3">
    <source>
        <dbReference type="Google" id="ProtNLM"/>
    </source>
</evidence>
<dbReference type="eggNOG" id="ENOG502ZGGP">
    <property type="taxonomic scope" value="Bacteria"/>
</dbReference>
<organism evidence="1 2">
    <name type="scientific">Acinetobacter guillouiae NIPH 991</name>
    <dbReference type="NCBI Taxonomy" id="1217656"/>
    <lineage>
        <taxon>Bacteria</taxon>
        <taxon>Pseudomonadati</taxon>
        <taxon>Pseudomonadota</taxon>
        <taxon>Gammaproteobacteria</taxon>
        <taxon>Moraxellales</taxon>
        <taxon>Moraxellaceae</taxon>
        <taxon>Acinetobacter</taxon>
    </lineage>
</organism>
<dbReference type="Proteomes" id="UP000013148">
    <property type="component" value="Unassembled WGS sequence"/>
</dbReference>
<dbReference type="AlphaFoldDB" id="N8X0Z3"/>
<reference evidence="1 2" key="1">
    <citation type="submission" date="2013-02" db="EMBL/GenBank/DDBJ databases">
        <title>The Genome Sequence of Acinetobacter guillouiae NIPH 991.</title>
        <authorList>
            <consortium name="The Broad Institute Genome Sequencing Platform"/>
            <consortium name="The Broad Institute Genome Sequencing Center for Infectious Disease"/>
            <person name="Cerqueira G."/>
            <person name="Feldgarden M."/>
            <person name="Courvalin P."/>
            <person name="Perichon B."/>
            <person name="Grillot-Courvalin C."/>
            <person name="Clermont D."/>
            <person name="Rocha E."/>
            <person name="Yoon E.-J."/>
            <person name="Nemec A."/>
            <person name="Walker B."/>
            <person name="Young S.K."/>
            <person name="Zeng Q."/>
            <person name="Gargeya S."/>
            <person name="Fitzgerald M."/>
            <person name="Haas B."/>
            <person name="Abouelleil A."/>
            <person name="Alvarado L."/>
            <person name="Arachchi H.M."/>
            <person name="Berlin A.M."/>
            <person name="Chapman S.B."/>
            <person name="Dewar J."/>
            <person name="Goldberg J."/>
            <person name="Griggs A."/>
            <person name="Gujja S."/>
            <person name="Hansen M."/>
            <person name="Howarth C."/>
            <person name="Imamovic A."/>
            <person name="Larimer J."/>
            <person name="McCowan C."/>
            <person name="Murphy C."/>
            <person name="Neiman D."/>
            <person name="Pearson M."/>
            <person name="Priest M."/>
            <person name="Roberts A."/>
            <person name="Saif S."/>
            <person name="Shea T."/>
            <person name="Sisk P."/>
            <person name="Sykes S."/>
            <person name="Wortman J."/>
            <person name="Nusbaum C."/>
            <person name="Birren B."/>
        </authorList>
    </citation>
    <scope>NUCLEOTIDE SEQUENCE [LARGE SCALE GENOMIC DNA]</scope>
    <source>
        <strain evidence="1 2">NIPH 991</strain>
    </source>
</reference>
<dbReference type="CDD" id="cd14744">
    <property type="entry name" value="PAAR_CT_2"/>
    <property type="match status" value="1"/>
</dbReference>
<gene>
    <name evidence="1" type="ORF">F964_01356</name>
</gene>
<keyword evidence="2" id="KW-1185">Reference proteome</keyword>
<dbReference type="PATRIC" id="fig|1217656.3.peg.1324"/>
<dbReference type="HOGENOM" id="CLU_113188_2_0_6"/>